<dbReference type="AlphaFoldDB" id="A0A5C7EVR5"/>
<proteinExistence type="predicted"/>
<organism evidence="1 2">
    <name type="scientific">Pelomicrobium methylotrophicum</name>
    <dbReference type="NCBI Taxonomy" id="2602750"/>
    <lineage>
        <taxon>Bacteria</taxon>
        <taxon>Pseudomonadati</taxon>
        <taxon>Pseudomonadota</taxon>
        <taxon>Hydrogenophilia</taxon>
        <taxon>Hydrogenophilia incertae sedis</taxon>
        <taxon>Pelomicrobium</taxon>
    </lineage>
</organism>
<comment type="caution">
    <text evidence="1">The sequence shown here is derived from an EMBL/GenBank/DDBJ whole genome shotgun (WGS) entry which is preliminary data.</text>
</comment>
<evidence type="ECO:0000313" key="1">
    <source>
        <dbReference type="EMBL" id="TXF13006.1"/>
    </source>
</evidence>
<gene>
    <name evidence="1" type="ORF">FR698_02705</name>
</gene>
<dbReference type="RefSeq" id="WP_147798650.1">
    <property type="nucleotide sequence ID" value="NZ_VPFL01000003.1"/>
</dbReference>
<evidence type="ECO:0008006" key="3">
    <source>
        <dbReference type="Google" id="ProtNLM"/>
    </source>
</evidence>
<name>A0A5C7EVR5_9PROT</name>
<accession>A0A5C7EVR5</accession>
<dbReference type="Proteomes" id="UP000321201">
    <property type="component" value="Unassembled WGS sequence"/>
</dbReference>
<dbReference type="InParanoid" id="A0A5C7EVR5"/>
<dbReference type="OrthoDB" id="1550774at2"/>
<keyword evidence="2" id="KW-1185">Reference proteome</keyword>
<evidence type="ECO:0000313" key="2">
    <source>
        <dbReference type="Proteomes" id="UP000321201"/>
    </source>
</evidence>
<sequence>MAFVALTRIRLRSSDFLLPFMLHAGRALRFLQHAPGWLMTQTRKTQGLTFWFMSVWEDASAQQAHRGVGGPLIDLRKFRYWCDEIATAEWTQASTEPPSWEEAEERLRSSARLHRVEHPSAAQRAWIISTD</sequence>
<reference evidence="1 2" key="1">
    <citation type="submission" date="2019-08" db="EMBL/GenBank/DDBJ databases">
        <title>Pelomicrobium methylotrophicum gen. nov., sp. nov. a moderately thermophilic, facultatively anaerobic, lithoautotrophic and methylotrophic bacterium isolated from a terrestrial mud volcano.</title>
        <authorList>
            <person name="Slobodkina G.B."/>
            <person name="Merkel A.Y."/>
            <person name="Slobodkin A.I."/>
        </authorList>
    </citation>
    <scope>NUCLEOTIDE SEQUENCE [LARGE SCALE GENOMIC DNA]</scope>
    <source>
        <strain evidence="1 2">SM250</strain>
    </source>
</reference>
<protein>
    <recommendedName>
        <fullName evidence="3">DUF3291 domain-containing protein</fullName>
    </recommendedName>
</protein>
<dbReference type="EMBL" id="VPFL01000003">
    <property type="protein sequence ID" value="TXF13006.1"/>
    <property type="molecule type" value="Genomic_DNA"/>
</dbReference>